<gene>
    <name evidence="1" type="ORF">R1flu_017230</name>
    <name evidence="2" type="ORF">R1flu_017234</name>
</gene>
<reference evidence="2 3" key="1">
    <citation type="submission" date="2024-09" db="EMBL/GenBank/DDBJ databases">
        <title>Chromosome-scale assembly of Riccia fluitans.</title>
        <authorList>
            <person name="Paukszto L."/>
            <person name="Sawicki J."/>
            <person name="Karawczyk K."/>
            <person name="Piernik-Szablinska J."/>
            <person name="Szczecinska M."/>
            <person name="Mazdziarz M."/>
        </authorList>
    </citation>
    <scope>NUCLEOTIDE SEQUENCE [LARGE SCALE GENOMIC DNA]</scope>
    <source>
        <strain evidence="2">Rf_01</strain>
        <tissue evidence="2">Aerial parts of the thallus</tissue>
    </source>
</reference>
<protein>
    <submittedName>
        <fullName evidence="2">Uncharacterized protein</fullName>
    </submittedName>
</protein>
<dbReference type="AlphaFoldDB" id="A0ABD1XGU0"/>
<sequence length="113" mass="13101">MLLPRLQPEWLLVMEAQEVVEAVVQKLKTPLTQSFSTLMRTWIWMNPRRRDKKAKIPEAARPRKYDGTGGLRVYNLWVDQLENYFLCSVRRGGYIMAVSLLTGNAVNTFLTSQ</sequence>
<evidence type="ECO:0000313" key="2">
    <source>
        <dbReference type="EMBL" id="KAL2602978.1"/>
    </source>
</evidence>
<evidence type="ECO:0000313" key="1">
    <source>
        <dbReference type="EMBL" id="KAL2602974.1"/>
    </source>
</evidence>
<comment type="caution">
    <text evidence="2">The sequence shown here is derived from an EMBL/GenBank/DDBJ whole genome shotgun (WGS) entry which is preliminary data.</text>
</comment>
<proteinExistence type="predicted"/>
<name>A0ABD1XGU0_9MARC</name>
<dbReference type="Proteomes" id="UP001605036">
    <property type="component" value="Unassembled WGS sequence"/>
</dbReference>
<organism evidence="2 3">
    <name type="scientific">Riccia fluitans</name>
    <dbReference type="NCBI Taxonomy" id="41844"/>
    <lineage>
        <taxon>Eukaryota</taxon>
        <taxon>Viridiplantae</taxon>
        <taxon>Streptophyta</taxon>
        <taxon>Embryophyta</taxon>
        <taxon>Marchantiophyta</taxon>
        <taxon>Marchantiopsida</taxon>
        <taxon>Marchantiidae</taxon>
        <taxon>Marchantiales</taxon>
        <taxon>Ricciaceae</taxon>
        <taxon>Riccia</taxon>
    </lineage>
</organism>
<keyword evidence="3" id="KW-1185">Reference proteome</keyword>
<evidence type="ECO:0000313" key="3">
    <source>
        <dbReference type="Proteomes" id="UP001605036"/>
    </source>
</evidence>
<dbReference type="EMBL" id="JBHFFA010000154">
    <property type="protein sequence ID" value="KAL2602978.1"/>
    <property type="molecule type" value="Genomic_DNA"/>
</dbReference>
<dbReference type="EMBL" id="JBHFFA010000154">
    <property type="protein sequence ID" value="KAL2602974.1"/>
    <property type="molecule type" value="Genomic_DNA"/>
</dbReference>
<accession>A0ABD1XGU0</accession>